<dbReference type="Gene3D" id="2.60.40.1900">
    <property type="entry name" value="Beta-microseminoprotein (PSP94) domain"/>
    <property type="match status" value="1"/>
</dbReference>
<evidence type="ECO:0008006" key="4">
    <source>
        <dbReference type="Google" id="ProtNLM"/>
    </source>
</evidence>
<comment type="caution">
    <text evidence="2">The sequence shown here is derived from an EMBL/GenBank/DDBJ whole genome shotgun (WGS) entry which is preliminary data.</text>
</comment>
<accession>A0AA88YSA7</accession>
<dbReference type="Proteomes" id="UP001186944">
    <property type="component" value="Unassembled WGS sequence"/>
</dbReference>
<reference evidence="2" key="1">
    <citation type="submission" date="2019-08" db="EMBL/GenBank/DDBJ databases">
        <title>The improved chromosome-level genome for the pearl oyster Pinctada fucata martensii using PacBio sequencing and Hi-C.</title>
        <authorList>
            <person name="Zheng Z."/>
        </authorList>
    </citation>
    <scope>NUCLEOTIDE SEQUENCE</scope>
    <source>
        <strain evidence="2">ZZ-2019</strain>
        <tissue evidence="2">Adductor muscle</tissue>
    </source>
</reference>
<gene>
    <name evidence="2" type="ORF">FSP39_021922</name>
</gene>
<protein>
    <recommendedName>
        <fullName evidence="4">VWFC domain-containing protein</fullName>
    </recommendedName>
</protein>
<name>A0AA88YSA7_PINIB</name>
<sequence length="169" mass="18758">MDLGIFIFTLFAFPNFVQTACKIYPRKLEVGKKASLDCPYDGIRIPYGQTHLDMDKCMECTCQLSGPLECCHIDHAPQVVEVEGCVAKQVNCQTVLVDATNEDKPCEYPTREVINTDGYVTSQKSNTIGSDDEEKSGFLIGGNGARSLSAKEYMLLLEIALSLLMQRDF</sequence>
<evidence type="ECO:0000313" key="2">
    <source>
        <dbReference type="EMBL" id="KAK3103791.1"/>
    </source>
</evidence>
<feature type="signal peptide" evidence="1">
    <location>
        <begin position="1"/>
        <end position="19"/>
    </location>
</feature>
<evidence type="ECO:0000256" key="1">
    <source>
        <dbReference type="SAM" id="SignalP"/>
    </source>
</evidence>
<proteinExistence type="predicted"/>
<dbReference type="AlphaFoldDB" id="A0AA88YSA7"/>
<keyword evidence="1" id="KW-0732">Signal</keyword>
<dbReference type="EMBL" id="VSWD01000005">
    <property type="protein sequence ID" value="KAK3103791.1"/>
    <property type="molecule type" value="Genomic_DNA"/>
</dbReference>
<feature type="chain" id="PRO_5041648688" description="VWFC domain-containing protein" evidence="1">
    <location>
        <begin position="20"/>
        <end position="169"/>
    </location>
</feature>
<organism evidence="2 3">
    <name type="scientific">Pinctada imbricata</name>
    <name type="common">Atlantic pearl-oyster</name>
    <name type="synonym">Pinctada martensii</name>
    <dbReference type="NCBI Taxonomy" id="66713"/>
    <lineage>
        <taxon>Eukaryota</taxon>
        <taxon>Metazoa</taxon>
        <taxon>Spiralia</taxon>
        <taxon>Lophotrochozoa</taxon>
        <taxon>Mollusca</taxon>
        <taxon>Bivalvia</taxon>
        <taxon>Autobranchia</taxon>
        <taxon>Pteriomorphia</taxon>
        <taxon>Pterioida</taxon>
        <taxon>Pterioidea</taxon>
        <taxon>Pteriidae</taxon>
        <taxon>Pinctada</taxon>
    </lineage>
</organism>
<keyword evidence="3" id="KW-1185">Reference proteome</keyword>
<evidence type="ECO:0000313" key="3">
    <source>
        <dbReference type="Proteomes" id="UP001186944"/>
    </source>
</evidence>